<keyword evidence="1" id="KW-0732">Signal</keyword>
<evidence type="ECO:0000313" key="2">
    <source>
        <dbReference type="EMBL" id="WXB03307.1"/>
    </source>
</evidence>
<gene>
    <name evidence="2" type="ORF">LVJ94_41195</name>
</gene>
<dbReference type="EMBL" id="CP089983">
    <property type="protein sequence ID" value="WXB03307.1"/>
    <property type="molecule type" value="Genomic_DNA"/>
</dbReference>
<accession>A0ABZ2KXA3</accession>
<dbReference type="RefSeq" id="WP_394832937.1">
    <property type="nucleotide sequence ID" value="NZ_CP089929.1"/>
</dbReference>
<name>A0ABZ2KXA3_9BACT</name>
<keyword evidence="3" id="KW-1185">Reference proteome</keyword>
<organism evidence="2 3">
    <name type="scientific">Pendulispora rubella</name>
    <dbReference type="NCBI Taxonomy" id="2741070"/>
    <lineage>
        <taxon>Bacteria</taxon>
        <taxon>Pseudomonadati</taxon>
        <taxon>Myxococcota</taxon>
        <taxon>Myxococcia</taxon>
        <taxon>Myxococcales</taxon>
        <taxon>Sorangiineae</taxon>
        <taxon>Pendulisporaceae</taxon>
        <taxon>Pendulispora</taxon>
    </lineage>
</organism>
<proteinExistence type="predicted"/>
<protein>
    <submittedName>
        <fullName evidence="2">Uncharacterized protein</fullName>
    </submittedName>
</protein>
<reference evidence="2" key="1">
    <citation type="submission" date="2021-12" db="EMBL/GenBank/DDBJ databases">
        <title>Discovery of the Pendulisporaceae a myxobacterial family with distinct sporulation behavior and unique specialized metabolism.</title>
        <authorList>
            <person name="Garcia R."/>
            <person name="Popoff A."/>
            <person name="Bader C.D."/>
            <person name="Loehr J."/>
            <person name="Walesch S."/>
            <person name="Walt C."/>
            <person name="Boldt J."/>
            <person name="Bunk B."/>
            <person name="Haeckl F.J.F.P.J."/>
            <person name="Gunesch A.P."/>
            <person name="Birkelbach J."/>
            <person name="Nuebel U."/>
            <person name="Pietschmann T."/>
            <person name="Bach T."/>
            <person name="Mueller R."/>
        </authorList>
    </citation>
    <scope>NUCLEOTIDE SEQUENCE</scope>
    <source>
        <strain evidence="2">MSr11367</strain>
    </source>
</reference>
<evidence type="ECO:0000256" key="1">
    <source>
        <dbReference type="SAM" id="SignalP"/>
    </source>
</evidence>
<feature type="chain" id="PRO_5046645913" evidence="1">
    <location>
        <begin position="26"/>
        <end position="134"/>
    </location>
</feature>
<evidence type="ECO:0000313" key="3">
    <source>
        <dbReference type="Proteomes" id="UP001374803"/>
    </source>
</evidence>
<feature type="signal peptide" evidence="1">
    <location>
        <begin position="1"/>
        <end position="25"/>
    </location>
</feature>
<dbReference type="Proteomes" id="UP001374803">
    <property type="component" value="Chromosome"/>
</dbReference>
<sequence>MFIRKALTVLVVASSVLGIPAVSLAAGSPPCELREHHIVSVEPYRPEERFGRASLPVLRGARIYVQAEPGLTAEWLRHSLAGHLAAQQSDCALDVDGLKVDVESAGSGFRVTLSSPDSERRGEEILRRARRLVG</sequence>